<proteinExistence type="predicted"/>
<dbReference type="GO" id="GO:0000160">
    <property type="term" value="P:phosphorelay signal transduction system"/>
    <property type="evidence" value="ECO:0007669"/>
    <property type="project" value="InterPro"/>
</dbReference>
<accession>A0A917REA7</accession>
<evidence type="ECO:0000313" key="8">
    <source>
        <dbReference type="EMBL" id="GGL04330.1"/>
    </source>
</evidence>
<dbReference type="PROSITE" id="PS00622">
    <property type="entry name" value="HTH_LUXR_1"/>
    <property type="match status" value="1"/>
</dbReference>
<dbReference type="SMART" id="SM00421">
    <property type="entry name" value="HTH_LUXR"/>
    <property type="match status" value="1"/>
</dbReference>
<evidence type="ECO:0008006" key="10">
    <source>
        <dbReference type="Google" id="ProtNLM"/>
    </source>
</evidence>
<feature type="compositionally biased region" description="Basic and acidic residues" evidence="5">
    <location>
        <begin position="225"/>
        <end position="234"/>
    </location>
</feature>
<dbReference type="GO" id="GO:0003677">
    <property type="term" value="F:DNA binding"/>
    <property type="evidence" value="ECO:0007669"/>
    <property type="project" value="UniProtKB-KW"/>
</dbReference>
<evidence type="ECO:0000256" key="4">
    <source>
        <dbReference type="PROSITE-ProRule" id="PRU00169"/>
    </source>
</evidence>
<gene>
    <name evidence="8" type="ORF">GCM10010094_76450</name>
</gene>
<dbReference type="InterPro" id="IPR011006">
    <property type="entry name" value="CheY-like_superfamily"/>
</dbReference>
<reference evidence="8" key="2">
    <citation type="submission" date="2020-09" db="EMBL/GenBank/DDBJ databases">
        <authorList>
            <person name="Sun Q."/>
            <person name="Ohkuma M."/>
        </authorList>
    </citation>
    <scope>NUCLEOTIDE SEQUENCE</scope>
    <source>
        <strain evidence="8">JCM 3035</strain>
    </source>
</reference>
<evidence type="ECO:0000313" key="9">
    <source>
        <dbReference type="Proteomes" id="UP000637788"/>
    </source>
</evidence>
<dbReference type="Pfam" id="PF00196">
    <property type="entry name" value="GerE"/>
    <property type="match status" value="1"/>
</dbReference>
<evidence type="ECO:0000256" key="3">
    <source>
        <dbReference type="ARBA" id="ARBA00023163"/>
    </source>
</evidence>
<reference evidence="8" key="1">
    <citation type="journal article" date="2014" name="Int. J. Syst. Evol. Microbiol.">
        <title>Complete genome sequence of Corynebacterium casei LMG S-19264T (=DSM 44701T), isolated from a smear-ripened cheese.</title>
        <authorList>
            <consortium name="US DOE Joint Genome Institute (JGI-PGF)"/>
            <person name="Walter F."/>
            <person name="Albersmeier A."/>
            <person name="Kalinowski J."/>
            <person name="Ruckert C."/>
        </authorList>
    </citation>
    <scope>NUCLEOTIDE SEQUENCE</scope>
    <source>
        <strain evidence="8">JCM 3035</strain>
    </source>
</reference>
<feature type="domain" description="HTH luxR-type" evidence="6">
    <location>
        <begin position="143"/>
        <end position="208"/>
    </location>
</feature>
<dbReference type="SUPFAM" id="SSF46894">
    <property type="entry name" value="C-terminal effector domain of the bipartite response regulators"/>
    <property type="match status" value="1"/>
</dbReference>
<evidence type="ECO:0000256" key="1">
    <source>
        <dbReference type="ARBA" id="ARBA00023015"/>
    </source>
</evidence>
<dbReference type="PRINTS" id="PR00038">
    <property type="entry name" value="HTHLUXR"/>
</dbReference>
<feature type="domain" description="Response regulatory" evidence="7">
    <location>
        <begin position="5"/>
        <end position="118"/>
    </location>
</feature>
<keyword evidence="1" id="KW-0805">Transcription regulation</keyword>
<feature type="region of interest" description="Disordered" evidence="5">
    <location>
        <begin position="206"/>
        <end position="234"/>
    </location>
</feature>
<evidence type="ECO:0000259" key="7">
    <source>
        <dbReference type="PROSITE" id="PS50110"/>
    </source>
</evidence>
<dbReference type="PROSITE" id="PS50043">
    <property type="entry name" value="HTH_LUXR_2"/>
    <property type="match status" value="1"/>
</dbReference>
<dbReference type="SUPFAM" id="SSF52172">
    <property type="entry name" value="CheY-like"/>
    <property type="match status" value="1"/>
</dbReference>
<evidence type="ECO:0000256" key="2">
    <source>
        <dbReference type="ARBA" id="ARBA00023125"/>
    </source>
</evidence>
<evidence type="ECO:0000256" key="5">
    <source>
        <dbReference type="SAM" id="MobiDB-lite"/>
    </source>
</evidence>
<comment type="caution">
    <text evidence="4">Lacks conserved residue(s) required for the propagation of feature annotation.</text>
</comment>
<evidence type="ECO:0000259" key="6">
    <source>
        <dbReference type="PROSITE" id="PS50043"/>
    </source>
</evidence>
<keyword evidence="9" id="KW-1185">Reference proteome</keyword>
<dbReference type="Gene3D" id="3.40.50.2300">
    <property type="match status" value="1"/>
</dbReference>
<dbReference type="PANTHER" id="PTHR44688:SF16">
    <property type="entry name" value="DNA-BINDING TRANSCRIPTIONAL ACTIVATOR DEVR_DOSR"/>
    <property type="match status" value="1"/>
</dbReference>
<organism evidence="8 9">
    <name type="scientific">Streptomyces flaveus</name>
    <dbReference type="NCBI Taxonomy" id="66370"/>
    <lineage>
        <taxon>Bacteria</taxon>
        <taxon>Bacillati</taxon>
        <taxon>Actinomycetota</taxon>
        <taxon>Actinomycetes</taxon>
        <taxon>Kitasatosporales</taxon>
        <taxon>Streptomycetaceae</taxon>
        <taxon>Streptomyces</taxon>
        <taxon>Streptomyces aurantiacus group</taxon>
    </lineage>
</organism>
<sequence length="234" mass="25085">MHMLRILVIAEVRLYRDGLAQILAAHADIEVVGNLRHWKDAVPLLAVARPDIVLLEAAPAEKVAAVQQLTQGPGTVQVIALSIADHDDVVSWAEAGISGFVTRDDSLSDLFAIVRSVTRNEMPCSPRVASALLRRVGALATHRAGPDVRLTVRELEVLGLIERGLSNKEVGRALCIQLATVKNHVHNILEKLQVTRRADAVAVARGLTGPHPGLRPAPSAGSGLPERRSSPSLQ</sequence>
<dbReference type="CDD" id="cd06170">
    <property type="entry name" value="LuxR_C_like"/>
    <property type="match status" value="1"/>
</dbReference>
<protein>
    <recommendedName>
        <fullName evidence="10">Response regulator transcription factor</fullName>
    </recommendedName>
</protein>
<dbReference type="EMBL" id="BMPQ01000030">
    <property type="protein sequence ID" value="GGL04330.1"/>
    <property type="molecule type" value="Genomic_DNA"/>
</dbReference>
<dbReference type="InterPro" id="IPR001789">
    <property type="entry name" value="Sig_transdc_resp-reg_receiver"/>
</dbReference>
<keyword evidence="3" id="KW-0804">Transcription</keyword>
<keyword evidence="2" id="KW-0238">DNA-binding</keyword>
<comment type="caution">
    <text evidence="8">The sequence shown here is derived from an EMBL/GenBank/DDBJ whole genome shotgun (WGS) entry which is preliminary data.</text>
</comment>
<dbReference type="InterPro" id="IPR016032">
    <property type="entry name" value="Sig_transdc_resp-reg_C-effctor"/>
</dbReference>
<dbReference type="PANTHER" id="PTHR44688">
    <property type="entry name" value="DNA-BINDING TRANSCRIPTIONAL ACTIVATOR DEVR_DOSR"/>
    <property type="match status" value="1"/>
</dbReference>
<dbReference type="Proteomes" id="UP000637788">
    <property type="component" value="Unassembled WGS sequence"/>
</dbReference>
<dbReference type="PROSITE" id="PS50110">
    <property type="entry name" value="RESPONSE_REGULATORY"/>
    <property type="match status" value="1"/>
</dbReference>
<dbReference type="GO" id="GO:0006355">
    <property type="term" value="P:regulation of DNA-templated transcription"/>
    <property type="evidence" value="ECO:0007669"/>
    <property type="project" value="InterPro"/>
</dbReference>
<dbReference type="InterPro" id="IPR000792">
    <property type="entry name" value="Tscrpt_reg_LuxR_C"/>
</dbReference>
<dbReference type="AlphaFoldDB" id="A0A917REA7"/>
<name>A0A917REA7_9ACTN</name>